<dbReference type="CDD" id="cd18620">
    <property type="entry name" value="GH43_XylA-like"/>
    <property type="match status" value="1"/>
</dbReference>
<dbReference type="GO" id="GO:0004553">
    <property type="term" value="F:hydrolase activity, hydrolyzing O-glycosyl compounds"/>
    <property type="evidence" value="ECO:0007669"/>
    <property type="project" value="InterPro"/>
</dbReference>
<reference evidence="8" key="2">
    <citation type="submission" date="2021-04" db="EMBL/GenBank/DDBJ databases">
        <authorList>
            <person name="Gilroy R."/>
        </authorList>
    </citation>
    <scope>NUCLEOTIDE SEQUENCE</scope>
    <source>
        <strain evidence="8">ChiW7-2402</strain>
    </source>
</reference>
<comment type="similarity">
    <text evidence="1 7">Belongs to the glycosyl hydrolase 43 family.</text>
</comment>
<evidence type="ECO:0000256" key="4">
    <source>
        <dbReference type="ARBA" id="ARBA00023277"/>
    </source>
</evidence>
<name>A0A9D2JZI3_9FIRM</name>
<dbReference type="SUPFAM" id="SSF75005">
    <property type="entry name" value="Arabinanase/levansucrase/invertase"/>
    <property type="match status" value="1"/>
</dbReference>
<dbReference type="EMBL" id="DXBB01000033">
    <property type="protein sequence ID" value="HIZ72263.1"/>
    <property type="molecule type" value="Genomic_DNA"/>
</dbReference>
<protein>
    <submittedName>
        <fullName evidence="8">Family 43 glycosylhydrolase</fullName>
    </submittedName>
</protein>
<evidence type="ECO:0000313" key="9">
    <source>
        <dbReference type="Proteomes" id="UP000824102"/>
    </source>
</evidence>
<keyword evidence="2" id="KW-0858">Xylan degradation</keyword>
<keyword evidence="2" id="KW-0624">Polysaccharide degradation</keyword>
<accession>A0A9D2JZI3</accession>
<dbReference type="InterPro" id="IPR023296">
    <property type="entry name" value="Glyco_hydro_beta-prop_sf"/>
</dbReference>
<evidence type="ECO:0000313" key="8">
    <source>
        <dbReference type="EMBL" id="HIZ72263.1"/>
    </source>
</evidence>
<evidence type="ECO:0000256" key="2">
    <source>
        <dbReference type="ARBA" id="ARBA00022651"/>
    </source>
</evidence>
<organism evidence="8 9">
    <name type="scientific">Candidatus Gallimonas intestinavium</name>
    <dbReference type="NCBI Taxonomy" id="2838603"/>
    <lineage>
        <taxon>Bacteria</taxon>
        <taxon>Bacillati</taxon>
        <taxon>Bacillota</taxon>
        <taxon>Clostridia</taxon>
        <taxon>Candidatus Gallimonas</taxon>
    </lineage>
</organism>
<evidence type="ECO:0000256" key="7">
    <source>
        <dbReference type="RuleBase" id="RU361187"/>
    </source>
</evidence>
<comment type="caution">
    <text evidence="8">The sequence shown here is derived from an EMBL/GenBank/DDBJ whole genome shotgun (WGS) entry which is preliminary data.</text>
</comment>
<keyword evidence="5 7" id="KW-0326">Glycosidase</keyword>
<dbReference type="Gene3D" id="2.115.10.20">
    <property type="entry name" value="Glycosyl hydrolase domain, family 43"/>
    <property type="match status" value="1"/>
</dbReference>
<evidence type="ECO:0000256" key="6">
    <source>
        <dbReference type="PIRSR" id="PIRSR606710-2"/>
    </source>
</evidence>
<gene>
    <name evidence="8" type="ORF">H9964_01635</name>
</gene>
<keyword evidence="4" id="KW-0119">Carbohydrate metabolism</keyword>
<dbReference type="GO" id="GO:0045493">
    <property type="term" value="P:xylan catabolic process"/>
    <property type="evidence" value="ECO:0007669"/>
    <property type="project" value="UniProtKB-KW"/>
</dbReference>
<evidence type="ECO:0000256" key="5">
    <source>
        <dbReference type="ARBA" id="ARBA00023295"/>
    </source>
</evidence>
<reference evidence="8" key="1">
    <citation type="journal article" date="2021" name="PeerJ">
        <title>Extensive microbial diversity within the chicken gut microbiome revealed by metagenomics and culture.</title>
        <authorList>
            <person name="Gilroy R."/>
            <person name="Ravi A."/>
            <person name="Getino M."/>
            <person name="Pursley I."/>
            <person name="Horton D.L."/>
            <person name="Alikhan N.F."/>
            <person name="Baker D."/>
            <person name="Gharbi K."/>
            <person name="Hall N."/>
            <person name="Watson M."/>
            <person name="Adriaenssens E.M."/>
            <person name="Foster-Nyarko E."/>
            <person name="Jarju S."/>
            <person name="Secka A."/>
            <person name="Antonio M."/>
            <person name="Oren A."/>
            <person name="Chaudhuri R.R."/>
            <person name="La Ragione R."/>
            <person name="Hildebrand F."/>
            <person name="Pallen M.J."/>
        </authorList>
    </citation>
    <scope>NUCLEOTIDE SEQUENCE</scope>
    <source>
        <strain evidence="8">ChiW7-2402</strain>
    </source>
</reference>
<dbReference type="InterPro" id="IPR006710">
    <property type="entry name" value="Glyco_hydro_43"/>
</dbReference>
<dbReference type="Proteomes" id="UP000824102">
    <property type="component" value="Unassembled WGS sequence"/>
</dbReference>
<proteinExistence type="inferred from homology"/>
<evidence type="ECO:0000256" key="1">
    <source>
        <dbReference type="ARBA" id="ARBA00009865"/>
    </source>
</evidence>
<feature type="site" description="Important for catalytic activity, responsible for pKa modulation of the active site Glu and correct orientation of both the proton donor and substrate" evidence="6">
    <location>
        <position position="148"/>
    </location>
</feature>
<dbReference type="InterPro" id="IPR052176">
    <property type="entry name" value="Glycosyl_Hydrlase_43_Enz"/>
</dbReference>
<sequence length="501" mass="55691">MKKQAFNPFLPLDTYIPDGEPHVFGDRVYLYGSHDKEGGETFCMLDYEVWSAPVDDLSDWSCRGASYSAAQDPLSKETGRPYLYAPDCVQGKDGRYYLYYCLSGDKGQGGYFGPVGVAVCDTPDGKFEFLGHVRFPDGTLCTRFVPFDPAVINDGGVIRLYYGTWYPFDQLPRLLRPAMRRVQAGMFGKSVKEIKKEPGGVMGPVCCTLQDDMLTVTEGPKRILPADTRGTPFESGMSKTPVEGHRFFGHGFYEGASIRKIGDTYYFIYSSVNNHELCYATSRYPDRDFTYRGVIVSNGDVGYRGRRESDRLNHTGTTHGSIEKINGRWYVFYHRQTHGSDYSRQACAEPIEILPDGSIPQVEITSCGLNGGPLKGEGEYPAVICCNLTNGRMPHGGNAAFSGIPMVTNEGEERFLTGLKAGTLIAYKYFDLSKTREVFVTVRGKGTIALEGASVDADSLEWKEYRLPVTAHGEREALTFRITAGELELLKFRLAGGEEDR</sequence>
<keyword evidence="3 7" id="KW-0378">Hydrolase</keyword>
<evidence type="ECO:0000256" key="3">
    <source>
        <dbReference type="ARBA" id="ARBA00022801"/>
    </source>
</evidence>
<dbReference type="PANTHER" id="PTHR43772">
    <property type="entry name" value="ENDO-1,4-BETA-XYLANASE"/>
    <property type="match status" value="1"/>
</dbReference>
<dbReference type="PANTHER" id="PTHR43772:SF2">
    <property type="entry name" value="PUTATIVE (AFU_ORTHOLOGUE AFUA_2G04480)-RELATED"/>
    <property type="match status" value="1"/>
</dbReference>
<dbReference type="Pfam" id="PF04616">
    <property type="entry name" value="Glyco_hydro_43"/>
    <property type="match status" value="1"/>
</dbReference>
<dbReference type="AlphaFoldDB" id="A0A9D2JZI3"/>